<organism evidence="2 3">
    <name type="scientific">Humicola insolens</name>
    <name type="common">Soft-rot fungus</name>
    <dbReference type="NCBI Taxonomy" id="85995"/>
    <lineage>
        <taxon>Eukaryota</taxon>
        <taxon>Fungi</taxon>
        <taxon>Dikarya</taxon>
        <taxon>Ascomycota</taxon>
        <taxon>Pezizomycotina</taxon>
        <taxon>Sordariomycetes</taxon>
        <taxon>Sordariomycetidae</taxon>
        <taxon>Sordariales</taxon>
        <taxon>Chaetomiaceae</taxon>
        <taxon>Mycothermus</taxon>
    </lineage>
</organism>
<gene>
    <name evidence="2" type="ORF">VTJ49DRAFT_5245</name>
</gene>
<evidence type="ECO:0000313" key="2">
    <source>
        <dbReference type="EMBL" id="KAL1836367.1"/>
    </source>
</evidence>
<sequence length="608" mass="68436">MSFPSTRHIKAHRQHQLLCWYQQTRTPLEPDFRNEYQDPGDAYRAVFRSLPGASTNHLLDRKAYENVLGRVVLRDDEALTSFFIAAIQAPERMHYVKSLHWHLSFDAVTDPVQLVRDLERVVPLYHQHIALCAASQHLARTLQTCQEPQRSYEVPPVQEESLRHQVFMSLLSHLPWLEHLRITLHGEAPKTLEQLRMGLGQVCPAIGSHRCAGVAPSLTKLSILEADTYRPTHVWGPLVLSPLLAVTKALELEHSPGTWFTRYEDLNTPHHSAAHVCCQDLYAQRTDDPSAELFLRAALPLQEIVIKNFRPLHGVVAAHFLHKCANLAVLQIHGSAASCDAGLDLSNPKSDEEACSRNPTKVPDPDEKGLVVVNVRGNDIDTDDDLIDLECDLNQESEQHHGSVNNNNNNSTPIAEITVNHILSTVPISRRLDYLRIVDDAATPDKIHSAAAALFGSTGSLAPQALGCLTALRFLRVESWMLLGPETQDDRNYTEAAKSLPPSLKRLELVEDRGKNEEGKALVPWAQCSEPPVTRTERLLHSVAEARKRGMYRLLDTVMVWHQSGEESLLWTLERRERLIKRFGKVGGTFWREGTARTEVLFQAYSYS</sequence>
<comment type="caution">
    <text evidence="2">The sequence shown here is derived from an EMBL/GenBank/DDBJ whole genome shotgun (WGS) entry which is preliminary data.</text>
</comment>
<accession>A0ABR3V3L1</accession>
<evidence type="ECO:0000256" key="1">
    <source>
        <dbReference type="SAM" id="MobiDB-lite"/>
    </source>
</evidence>
<keyword evidence="3" id="KW-1185">Reference proteome</keyword>
<name>A0ABR3V3L1_HUMIN</name>
<evidence type="ECO:0000313" key="3">
    <source>
        <dbReference type="Proteomes" id="UP001583172"/>
    </source>
</evidence>
<dbReference type="Proteomes" id="UP001583172">
    <property type="component" value="Unassembled WGS sequence"/>
</dbReference>
<protein>
    <submittedName>
        <fullName evidence="2">Uncharacterized protein</fullName>
    </submittedName>
</protein>
<dbReference type="EMBL" id="JAZGSY010000422">
    <property type="protein sequence ID" value="KAL1836367.1"/>
    <property type="molecule type" value="Genomic_DNA"/>
</dbReference>
<feature type="region of interest" description="Disordered" evidence="1">
    <location>
        <begin position="347"/>
        <end position="367"/>
    </location>
</feature>
<reference evidence="2 3" key="1">
    <citation type="journal article" date="2024" name="Commun. Biol.">
        <title>Comparative genomic analysis of thermophilic fungi reveals convergent evolutionary adaptations and gene losses.</title>
        <authorList>
            <person name="Steindorff A.S."/>
            <person name="Aguilar-Pontes M.V."/>
            <person name="Robinson A.J."/>
            <person name="Andreopoulos B."/>
            <person name="LaButti K."/>
            <person name="Kuo A."/>
            <person name="Mondo S."/>
            <person name="Riley R."/>
            <person name="Otillar R."/>
            <person name="Haridas S."/>
            <person name="Lipzen A."/>
            <person name="Grimwood J."/>
            <person name="Schmutz J."/>
            <person name="Clum A."/>
            <person name="Reid I.D."/>
            <person name="Moisan M.C."/>
            <person name="Butler G."/>
            <person name="Nguyen T.T.M."/>
            <person name="Dewar K."/>
            <person name="Conant G."/>
            <person name="Drula E."/>
            <person name="Henrissat B."/>
            <person name="Hansel C."/>
            <person name="Singer S."/>
            <person name="Hutchinson M.I."/>
            <person name="de Vries R.P."/>
            <person name="Natvig D.O."/>
            <person name="Powell A.J."/>
            <person name="Tsang A."/>
            <person name="Grigoriev I.V."/>
        </authorList>
    </citation>
    <scope>NUCLEOTIDE SEQUENCE [LARGE SCALE GENOMIC DNA]</scope>
    <source>
        <strain evidence="2 3">CBS 620.91</strain>
    </source>
</reference>
<proteinExistence type="predicted"/>